<protein>
    <submittedName>
        <fullName evidence="1">Ferritin-like protein</fullName>
    </submittedName>
</protein>
<accession>A0ACD4XL44</accession>
<keyword evidence="2" id="KW-1185">Reference proteome</keyword>
<name>A0ACD4XL44_PSEFL</name>
<reference evidence="1" key="1">
    <citation type="submission" date="2023-12" db="EMBL/GenBank/DDBJ databases">
        <title>Genome sequencing and assembly of bacterial species from a model synthetic community.</title>
        <authorList>
            <person name="Hogle S.L."/>
        </authorList>
    </citation>
    <scope>NUCLEOTIDE SEQUENCE</scope>
    <source>
        <strain evidence="1">SBW25</strain>
    </source>
</reference>
<gene>
    <name evidence="1" type="ORF">U0037_16970</name>
</gene>
<sequence>MSTLEQEKQELSKWLHTAMTLELSTIPLYMTPLISIKPGKNRVPANILRGVMMEEMLHLSLAGNLLSAIGGRACFTADNVPSFPLALAFNGKRFKDREFEANLGPFSPANIETFTQIELPEGWGEHPELAAVQQIDVPGYTIGEFYEALSNKLETLCKTYGPTAVFSGNVEHQLGLDYYWGGGGSPIVITDLASARRAIQVIVTQGEGSRHNVYDDDQQYFSQPNEVSHFFRFREIQFGRHYQAGDNPHQAPTGQAFEVDYNEVYPILSNPKSTDYALDPAMSALNEQFNRLYSLMLYQIAEALNGAAGAMYTAILNSMHDMTATALTMVATPIANDPQGRNGAPSFEWIQPLA</sequence>
<evidence type="ECO:0000313" key="2">
    <source>
        <dbReference type="Proteomes" id="UP001325023"/>
    </source>
</evidence>
<proteinExistence type="predicted"/>
<evidence type="ECO:0000313" key="1">
    <source>
        <dbReference type="EMBL" id="WQD69757.1"/>
    </source>
</evidence>
<dbReference type="EMBL" id="CP140009">
    <property type="protein sequence ID" value="WQD69757.1"/>
    <property type="molecule type" value="Genomic_DNA"/>
</dbReference>
<dbReference type="Proteomes" id="UP001325023">
    <property type="component" value="Chromosome"/>
</dbReference>
<organism evidence="1 2">
    <name type="scientific">Pseudomonas fluorescens</name>
    <dbReference type="NCBI Taxonomy" id="294"/>
    <lineage>
        <taxon>Bacteria</taxon>
        <taxon>Pseudomonadati</taxon>
        <taxon>Pseudomonadota</taxon>
        <taxon>Gammaproteobacteria</taxon>
        <taxon>Pseudomonadales</taxon>
        <taxon>Pseudomonadaceae</taxon>
        <taxon>Pseudomonas</taxon>
    </lineage>
</organism>